<feature type="transmembrane region" description="Helical" evidence="17">
    <location>
        <begin position="587"/>
        <end position="606"/>
    </location>
</feature>
<dbReference type="PANTHER" id="PTHR10422">
    <property type="entry name" value="CYTOCHROME C OXIDASE SUBUNIT 1"/>
    <property type="match status" value="1"/>
</dbReference>
<keyword evidence="14 17" id="KW-0472">Membrane</keyword>
<feature type="transmembrane region" description="Helical" evidence="17">
    <location>
        <begin position="564"/>
        <end position="581"/>
    </location>
</feature>
<dbReference type="GO" id="GO:0022904">
    <property type="term" value="P:respiratory electron transport chain"/>
    <property type="evidence" value="ECO:0007669"/>
    <property type="project" value="TreeGrafter"/>
</dbReference>
<evidence type="ECO:0000256" key="17">
    <source>
        <dbReference type="RuleBase" id="RU363061"/>
    </source>
</evidence>
<dbReference type="GO" id="GO:0046872">
    <property type="term" value="F:metal ion binding"/>
    <property type="evidence" value="ECO:0007669"/>
    <property type="project" value="UniProtKB-KW"/>
</dbReference>
<dbReference type="GO" id="GO:0015990">
    <property type="term" value="P:electron transport coupled proton transport"/>
    <property type="evidence" value="ECO:0007669"/>
    <property type="project" value="InterPro"/>
</dbReference>
<dbReference type="UniPathway" id="UPA00705"/>
<keyword evidence="13 17" id="KW-0186">Copper</keyword>
<keyword evidence="20" id="KW-1185">Reference proteome</keyword>
<dbReference type="Gene3D" id="1.20.210.10">
    <property type="entry name" value="Cytochrome c oxidase-like, subunit I domain"/>
    <property type="match status" value="1"/>
</dbReference>
<protein>
    <recommendedName>
        <fullName evidence="17">Cytochrome c oxidase subunit 1</fullName>
        <ecNumber evidence="17">7.1.1.9</ecNumber>
    </recommendedName>
</protein>
<keyword evidence="4 17" id="KW-1003">Cell membrane</keyword>
<evidence type="ECO:0000313" key="19">
    <source>
        <dbReference type="EMBL" id="CCF82561.1"/>
    </source>
</evidence>
<evidence type="ECO:0000256" key="9">
    <source>
        <dbReference type="ARBA" id="ARBA00022967"/>
    </source>
</evidence>
<feature type="domain" description="Cytochrome oxidase subunit I profile" evidence="18">
    <location>
        <begin position="21"/>
        <end position="529"/>
    </location>
</feature>
<dbReference type="NCBIfam" id="TIGR02891">
    <property type="entry name" value="CtaD_CoxA"/>
    <property type="match status" value="1"/>
</dbReference>
<evidence type="ECO:0000256" key="7">
    <source>
        <dbReference type="ARBA" id="ARBA00022692"/>
    </source>
</evidence>
<dbReference type="GO" id="GO:0016491">
    <property type="term" value="F:oxidoreductase activity"/>
    <property type="evidence" value="ECO:0007669"/>
    <property type="project" value="UniProtKB-KW"/>
</dbReference>
<proteinExistence type="inferred from homology"/>
<evidence type="ECO:0000256" key="8">
    <source>
        <dbReference type="ARBA" id="ARBA00022723"/>
    </source>
</evidence>
<evidence type="ECO:0000256" key="3">
    <source>
        <dbReference type="ARBA" id="ARBA00022448"/>
    </source>
</evidence>
<comment type="pathway">
    <text evidence="2 17">Energy metabolism; oxidative phosphorylation.</text>
</comment>
<feature type="transmembrane region" description="Helical" evidence="17">
    <location>
        <begin position="116"/>
        <end position="142"/>
    </location>
</feature>
<keyword evidence="9" id="KW-1278">Translocase</keyword>
<evidence type="ECO:0000256" key="13">
    <source>
        <dbReference type="ARBA" id="ARBA00023008"/>
    </source>
</evidence>
<feature type="transmembrane region" description="Helical" evidence="17">
    <location>
        <begin position="466"/>
        <end position="490"/>
    </location>
</feature>
<feature type="transmembrane region" description="Helical" evidence="17">
    <location>
        <begin position="316"/>
        <end position="334"/>
    </location>
</feature>
<keyword evidence="5 16" id="KW-0349">Heme</keyword>
<evidence type="ECO:0000256" key="10">
    <source>
        <dbReference type="ARBA" id="ARBA00022982"/>
    </source>
</evidence>
<evidence type="ECO:0000256" key="4">
    <source>
        <dbReference type="ARBA" id="ARBA00022475"/>
    </source>
</evidence>
<evidence type="ECO:0000256" key="6">
    <source>
        <dbReference type="ARBA" id="ARBA00022660"/>
    </source>
</evidence>
<evidence type="ECO:0000256" key="12">
    <source>
        <dbReference type="ARBA" id="ARBA00023004"/>
    </source>
</evidence>
<dbReference type="PRINTS" id="PR01165">
    <property type="entry name" value="CYCOXIDASEI"/>
</dbReference>
<keyword evidence="10 16" id="KW-0249">Electron transport</keyword>
<evidence type="ECO:0000256" key="16">
    <source>
        <dbReference type="RuleBase" id="RU000370"/>
    </source>
</evidence>
<feature type="transmembrane region" description="Helical" evidence="17">
    <location>
        <begin position="72"/>
        <end position="96"/>
    </location>
</feature>
<dbReference type="GO" id="GO:0006119">
    <property type="term" value="P:oxidative phosphorylation"/>
    <property type="evidence" value="ECO:0007669"/>
    <property type="project" value="UniProtKB-UniPathway"/>
</dbReference>
<feature type="transmembrane region" description="Helical" evidence="17">
    <location>
        <begin position="387"/>
        <end position="412"/>
    </location>
</feature>
<keyword evidence="8 17" id="KW-0479">Metal-binding</keyword>
<reference evidence="19 20" key="1">
    <citation type="journal article" date="2012" name="ISME J.">
        <title>Nitrification expanded: discovery, physiology and genomics of a nitrite-oxidizing bacterium from the phylum Chloroflexi.</title>
        <authorList>
            <person name="Sorokin D.Y."/>
            <person name="Lucker S."/>
            <person name="Vejmelkova D."/>
            <person name="Kostrikina N.A."/>
            <person name="Kleerebezem R."/>
            <person name="Rijpstra W.I."/>
            <person name="Damste J.S."/>
            <person name="Le Paslier D."/>
            <person name="Muyzer G."/>
            <person name="Wagner M."/>
            <person name="van Loosdrecht M.C."/>
            <person name="Daims H."/>
        </authorList>
    </citation>
    <scope>NUCLEOTIDE SEQUENCE [LARGE SCALE GENOMIC DNA]</scope>
    <source>
        <strain evidence="20">none</strain>
    </source>
</reference>
<dbReference type="InterPro" id="IPR023616">
    <property type="entry name" value="Cyt_c_oxase-like_su1_dom"/>
</dbReference>
<keyword evidence="12 17" id="KW-0408">Iron</keyword>
<evidence type="ECO:0000256" key="14">
    <source>
        <dbReference type="ARBA" id="ARBA00023136"/>
    </source>
</evidence>
<comment type="catalytic activity">
    <reaction evidence="15 17">
        <text>4 Fe(II)-[cytochrome c] + O2 + 8 H(+)(in) = 4 Fe(III)-[cytochrome c] + 2 H2O + 4 H(+)(out)</text>
        <dbReference type="Rhea" id="RHEA:11436"/>
        <dbReference type="Rhea" id="RHEA-COMP:10350"/>
        <dbReference type="Rhea" id="RHEA-COMP:14399"/>
        <dbReference type="ChEBI" id="CHEBI:15377"/>
        <dbReference type="ChEBI" id="CHEBI:15378"/>
        <dbReference type="ChEBI" id="CHEBI:15379"/>
        <dbReference type="ChEBI" id="CHEBI:29033"/>
        <dbReference type="ChEBI" id="CHEBI:29034"/>
        <dbReference type="EC" id="7.1.1.9"/>
    </reaction>
</comment>
<dbReference type="AlphaFoldDB" id="I4ECZ9"/>
<dbReference type="Gene3D" id="1.10.287.70">
    <property type="match status" value="1"/>
</dbReference>
<keyword evidence="7 16" id="KW-0812">Transmembrane</keyword>
<evidence type="ECO:0000256" key="1">
    <source>
        <dbReference type="ARBA" id="ARBA00004651"/>
    </source>
</evidence>
<keyword evidence="19" id="KW-0560">Oxidoreductase</keyword>
<keyword evidence="11 17" id="KW-1133">Transmembrane helix</keyword>
<dbReference type="InterPro" id="IPR014241">
    <property type="entry name" value="Cyt_c_oxidase_su1_bac"/>
</dbReference>
<comment type="similarity">
    <text evidence="16">Belongs to the heme-copper respiratory oxidase family.</text>
</comment>
<gene>
    <name evidence="19" type="primary">coxA</name>
    <name evidence="19" type="ORF">NITHO_1290001</name>
</gene>
<dbReference type="EC" id="7.1.1.9" evidence="17"/>
<dbReference type="SUPFAM" id="SSF81442">
    <property type="entry name" value="Cytochrome c oxidase subunit I-like"/>
    <property type="match status" value="1"/>
</dbReference>
<dbReference type="GO" id="GO:0020037">
    <property type="term" value="F:heme binding"/>
    <property type="evidence" value="ECO:0007669"/>
    <property type="project" value="InterPro"/>
</dbReference>
<organism evidence="19 20">
    <name type="scientific">Nitrolancea hollandica Lb</name>
    <dbReference type="NCBI Taxonomy" id="1129897"/>
    <lineage>
        <taxon>Bacteria</taxon>
        <taxon>Pseudomonadati</taxon>
        <taxon>Thermomicrobiota</taxon>
        <taxon>Thermomicrobia</taxon>
        <taxon>Sphaerobacterales</taxon>
        <taxon>Sphaerobacterineae</taxon>
        <taxon>Sphaerobacteraceae</taxon>
        <taxon>Nitrolancea</taxon>
    </lineage>
</organism>
<dbReference type="FunFam" id="1.20.210.10:FF:000006">
    <property type="entry name" value="Cytochrome c oxidase subunit 1"/>
    <property type="match status" value="1"/>
</dbReference>
<evidence type="ECO:0000313" key="20">
    <source>
        <dbReference type="Proteomes" id="UP000004221"/>
    </source>
</evidence>
<dbReference type="OrthoDB" id="9759913at2"/>
<dbReference type="GO" id="GO:0005886">
    <property type="term" value="C:plasma membrane"/>
    <property type="evidence" value="ECO:0007669"/>
    <property type="project" value="UniProtKB-SubCell"/>
</dbReference>
<dbReference type="InterPro" id="IPR023615">
    <property type="entry name" value="Cyt_c_Oxase_su1_BS"/>
</dbReference>
<feature type="transmembrane region" description="Helical" evidence="17">
    <location>
        <begin position="200"/>
        <end position="224"/>
    </location>
</feature>
<feature type="transmembrane region" description="Helical" evidence="17">
    <location>
        <begin position="162"/>
        <end position="188"/>
    </location>
</feature>
<dbReference type="EMBL" id="CAGS01000034">
    <property type="protein sequence ID" value="CCF82561.1"/>
    <property type="molecule type" value="Genomic_DNA"/>
</dbReference>
<dbReference type="PROSITE" id="PS00077">
    <property type="entry name" value="COX1_CUB"/>
    <property type="match status" value="1"/>
</dbReference>
<dbReference type="GO" id="GO:0004129">
    <property type="term" value="F:cytochrome-c oxidase activity"/>
    <property type="evidence" value="ECO:0007669"/>
    <property type="project" value="UniProtKB-EC"/>
</dbReference>
<feature type="transmembrane region" description="Helical" evidence="17">
    <location>
        <begin position="251"/>
        <end position="271"/>
    </location>
</feature>
<feature type="transmembrane region" description="Helical" evidence="17">
    <location>
        <begin position="283"/>
        <end position="304"/>
    </location>
</feature>
<comment type="subcellular location">
    <subcellularLocation>
        <location evidence="1 17">Cell membrane</location>
        <topology evidence="1 17">Multi-pass membrane protein</topology>
    </subcellularLocation>
</comment>
<dbReference type="PROSITE" id="PS50855">
    <property type="entry name" value="COX1"/>
    <property type="match status" value="1"/>
</dbReference>
<keyword evidence="3 16" id="KW-0813">Transport</keyword>
<evidence type="ECO:0000256" key="5">
    <source>
        <dbReference type="ARBA" id="ARBA00022617"/>
    </source>
</evidence>
<dbReference type="Proteomes" id="UP000004221">
    <property type="component" value="Unassembled WGS sequence"/>
</dbReference>
<comment type="function">
    <text evidence="17">Cytochrome c oxidase is the component of the respiratory chain that catalyzes the reduction of oxygen to water. Subunits 1-3 form the functional core of the enzyme complex. CO I is the catalytic subunit of the enzyme. Electrons originating in cytochrome c are transferred via the copper A center of subunit 2 and heme A of subunit 1 to the bimetallic center formed by heme A3 and copper B.</text>
</comment>
<dbReference type="PANTHER" id="PTHR10422:SF18">
    <property type="entry name" value="CYTOCHROME C OXIDASE SUBUNIT 1"/>
    <property type="match status" value="1"/>
</dbReference>
<feature type="transmembrane region" description="Helical" evidence="17">
    <location>
        <begin position="32"/>
        <end position="52"/>
    </location>
</feature>
<dbReference type="RefSeq" id="WP_008474725.1">
    <property type="nucleotide sequence ID" value="NZ_CAGS01000034.1"/>
</dbReference>
<feature type="transmembrane region" description="Helical" evidence="17">
    <location>
        <begin position="354"/>
        <end position="375"/>
    </location>
</feature>
<keyword evidence="6 16" id="KW-0679">Respiratory chain</keyword>
<evidence type="ECO:0000256" key="2">
    <source>
        <dbReference type="ARBA" id="ARBA00004673"/>
    </source>
</evidence>
<evidence type="ECO:0000259" key="18">
    <source>
        <dbReference type="PROSITE" id="PS50855"/>
    </source>
</evidence>
<sequence length="610" mass="67741">MAQAAISLERLHAEPKGLGSWLTTVDHKRIGILYFISSFLFFCVGGLMALTMRTQLIIPDNTLVGPHVFNELFSTHGLIMIFLFVMPMNSAFFNFLTPLMIGARDVAFPRLNSFSFWLFLFGALLMLSGGLFGTLPNGGWFSYAPLTSSVSPAYLPGNGTDFFMMGVQVLGISSIASALNFFVTIINLRAPGMSLMRMPIYIWMVFITSILLLLAMPPFAIGLFEMTFDRKFDANFFNAAHGGDPVLWQHIFWVFGHPEVYILVLPAFGMISEILPTFSRKPLFGYSFMVYSACAIGFLAFGVWAHHMFIVGMGPVANTAFGGVTMLIAIPTGVKVFNWLGTVWGGSIKINTPLLYAAAFVGIFTIGGITGVMHASPPIDYQQSDTYFIVAHFHYVVAGIAFAMFGAIYYWFPKFFGKMMDDKMGQIQFWVTLVGFNMTFFPMHFVGIDGMSRRYYTYHAGMGFDFWNMIATMGAYILGVAIILLVINMLRAWLSDTKAPADPWDGRTLEWTIPSPPPIYNFAEIPVVHHRDAFWEQKHGKGAKLVRHQHHGGHGHGIHLPPPSVYPILMAAGIALMAAGFVGTYTIWLTAIGLALFTFCLFAMAFEPIS</sequence>
<feature type="transmembrane region" description="Helical" evidence="17">
    <location>
        <begin position="424"/>
        <end position="446"/>
    </location>
</feature>
<dbReference type="Pfam" id="PF00115">
    <property type="entry name" value="COX1"/>
    <property type="match status" value="1"/>
</dbReference>
<evidence type="ECO:0000256" key="15">
    <source>
        <dbReference type="ARBA" id="ARBA00047816"/>
    </source>
</evidence>
<dbReference type="InterPro" id="IPR036927">
    <property type="entry name" value="Cyt_c_oxase-like_su1_sf"/>
</dbReference>
<dbReference type="InterPro" id="IPR000883">
    <property type="entry name" value="Cyt_C_Oxase_1"/>
</dbReference>
<evidence type="ECO:0000256" key="11">
    <source>
        <dbReference type="ARBA" id="ARBA00022989"/>
    </source>
</evidence>
<comment type="caution">
    <text evidence="19">The sequence shown here is derived from an EMBL/GenBank/DDBJ whole genome shotgun (WGS) entry which is preliminary data.</text>
</comment>
<name>I4ECZ9_9BACT</name>
<accession>I4ECZ9</accession>